<feature type="domain" description="Glycosyltransferase 2-like" evidence="1">
    <location>
        <begin position="11"/>
        <end position="133"/>
    </location>
</feature>
<evidence type="ECO:0000259" key="2">
    <source>
        <dbReference type="Pfam" id="PF22181"/>
    </source>
</evidence>
<organism evidence="3 4">
    <name type="scientific">Asanoa ferruginea</name>
    <dbReference type="NCBI Taxonomy" id="53367"/>
    <lineage>
        <taxon>Bacteria</taxon>
        <taxon>Bacillati</taxon>
        <taxon>Actinomycetota</taxon>
        <taxon>Actinomycetes</taxon>
        <taxon>Micromonosporales</taxon>
        <taxon>Micromonosporaceae</taxon>
        <taxon>Asanoa</taxon>
    </lineage>
</organism>
<gene>
    <name evidence="3" type="ORF">DFJ67_5579</name>
</gene>
<comment type="caution">
    <text evidence="3">The sequence shown here is derived from an EMBL/GenBank/DDBJ whole genome shotgun (WGS) entry which is preliminary data.</text>
</comment>
<keyword evidence="3" id="KW-0808">Transferase</keyword>
<dbReference type="AlphaFoldDB" id="A0A3E0A073"/>
<dbReference type="RefSeq" id="WP_275407690.1">
    <property type="nucleotide sequence ID" value="NZ_BONB01000067.1"/>
</dbReference>
<evidence type="ECO:0000313" key="4">
    <source>
        <dbReference type="Proteomes" id="UP000256913"/>
    </source>
</evidence>
<dbReference type="Pfam" id="PF00535">
    <property type="entry name" value="Glycos_transf_2"/>
    <property type="match status" value="1"/>
</dbReference>
<dbReference type="SUPFAM" id="SSF53448">
    <property type="entry name" value="Nucleotide-diphospho-sugar transferases"/>
    <property type="match status" value="1"/>
</dbReference>
<reference evidence="3 4" key="1">
    <citation type="submission" date="2018-08" db="EMBL/GenBank/DDBJ databases">
        <title>Sequencing the genomes of 1000 actinobacteria strains.</title>
        <authorList>
            <person name="Klenk H.-P."/>
        </authorList>
    </citation>
    <scope>NUCLEOTIDE SEQUENCE [LARGE SCALE GENOMIC DNA]</scope>
    <source>
        <strain evidence="3 4">DSM 44099</strain>
    </source>
</reference>
<dbReference type="Pfam" id="PF22181">
    <property type="entry name" value="TarS_linker"/>
    <property type="match status" value="1"/>
</dbReference>
<dbReference type="CDD" id="cd00761">
    <property type="entry name" value="Glyco_tranf_GTA_type"/>
    <property type="match status" value="1"/>
</dbReference>
<dbReference type="InterPro" id="IPR001173">
    <property type="entry name" value="Glyco_trans_2-like"/>
</dbReference>
<feature type="domain" description="TarS/TarP linker" evidence="2">
    <location>
        <begin position="231"/>
        <end position="323"/>
    </location>
</feature>
<protein>
    <submittedName>
        <fullName evidence="3">Glycosyl transferase family 2</fullName>
    </submittedName>
</protein>
<dbReference type="InterPro" id="IPR029044">
    <property type="entry name" value="Nucleotide-diphossugar_trans"/>
</dbReference>
<name>A0A3E0A073_9ACTN</name>
<dbReference type="Gene3D" id="3.90.550.10">
    <property type="entry name" value="Spore Coat Polysaccharide Biosynthesis Protein SpsA, Chain A"/>
    <property type="match status" value="1"/>
</dbReference>
<sequence length="515" mass="55133">MTETPPPPAVTVVLAVYNTMPYLTRCLESLAAQTIGPDQLEVIAVDDGSTDGSSAELERFARLHPGLVTVLRQPNSGGPAAPSNRALDRATGRYVFFLGADDYLGPEALERLVATGDRLGSDVVLGRVVGVNSRHVDQTVFAADADHIGLFDSGLPYALANTKLFRRALIEKHGVRFPEGMPVLSDQPFTLAALFHAQRISVRADYDYYYAVRRLDSGNITYGSRQSVRLDALAQLVEYVAALVPAGDQRDAVLVRHFRWELAKLVGDEFRRLDRADQETLVAGVGALVRGHLTEGIRAQLDVESRVRFAVAAHGDVDALLAVIRQDAEVGVPVTVIEGDRSYAAYPGFRSAGGPPDGCFDVTATRDWRAKFDATTVAWERGPQGRALVISGRSPRTDVAEPVVLSAGGVSAAAVVTRDGDGTRVHARLSANELLATSSAAGERRAIKAAVGPATALLRAPGFRAPTPVIRRRGARPYLVAVSVDPLGQVIIGVTPLSVRRVVAHLKRAGLRVGR</sequence>
<dbReference type="EMBL" id="QUMQ01000001">
    <property type="protein sequence ID" value="REF99540.1"/>
    <property type="molecule type" value="Genomic_DNA"/>
</dbReference>
<accession>A0A3E0A073</accession>
<keyword evidence="4" id="KW-1185">Reference proteome</keyword>
<evidence type="ECO:0000259" key="1">
    <source>
        <dbReference type="Pfam" id="PF00535"/>
    </source>
</evidence>
<dbReference type="PANTHER" id="PTHR22916:SF3">
    <property type="entry name" value="UDP-GLCNAC:BETAGAL BETA-1,3-N-ACETYLGLUCOSAMINYLTRANSFERASE-LIKE PROTEIN 1"/>
    <property type="match status" value="1"/>
</dbReference>
<evidence type="ECO:0000313" key="3">
    <source>
        <dbReference type="EMBL" id="REF99540.1"/>
    </source>
</evidence>
<dbReference type="InterPro" id="IPR054028">
    <property type="entry name" value="TarS/TarP_linker"/>
</dbReference>
<dbReference type="PANTHER" id="PTHR22916">
    <property type="entry name" value="GLYCOSYLTRANSFERASE"/>
    <property type="match status" value="1"/>
</dbReference>
<dbReference type="Proteomes" id="UP000256913">
    <property type="component" value="Unassembled WGS sequence"/>
</dbReference>
<dbReference type="GO" id="GO:0016758">
    <property type="term" value="F:hexosyltransferase activity"/>
    <property type="evidence" value="ECO:0007669"/>
    <property type="project" value="UniProtKB-ARBA"/>
</dbReference>
<proteinExistence type="predicted"/>